<comment type="cofactor">
    <cofactor evidence="1 10">
        <name>heme</name>
        <dbReference type="ChEBI" id="CHEBI:30413"/>
    </cofactor>
</comment>
<organism evidence="12 13">
    <name type="scientific">Trifolium subterraneum</name>
    <name type="common">Subterranean clover</name>
    <dbReference type="NCBI Taxonomy" id="3900"/>
    <lineage>
        <taxon>Eukaryota</taxon>
        <taxon>Viridiplantae</taxon>
        <taxon>Streptophyta</taxon>
        <taxon>Embryophyta</taxon>
        <taxon>Tracheophyta</taxon>
        <taxon>Spermatophyta</taxon>
        <taxon>Magnoliopsida</taxon>
        <taxon>eudicotyledons</taxon>
        <taxon>Gunneridae</taxon>
        <taxon>Pentapetalae</taxon>
        <taxon>rosids</taxon>
        <taxon>fabids</taxon>
        <taxon>Fabales</taxon>
        <taxon>Fabaceae</taxon>
        <taxon>Papilionoideae</taxon>
        <taxon>50 kb inversion clade</taxon>
        <taxon>NPAAA clade</taxon>
        <taxon>Hologalegina</taxon>
        <taxon>IRL clade</taxon>
        <taxon>Trifolieae</taxon>
        <taxon>Trifolium</taxon>
    </lineage>
</organism>
<sequence length="439" mass="49688">MSLKLGKIPTIVVSSPKSAEQFLKTHDNIFASRPKLQVSEHMFYGGKGLGLAPYGAYWRNMKKLCTLHLLSSSKVEMFASLRSEEVRMLLKSIDKAATLGEVVNLSEITGEVIANITYKMVLGYNKDSDLDLKGLIRDAMNLAGTFNLADFLPWLSIFDLQGLTSRMKKTSKTFDQIAEKIIKDHENDMKKDPHQKDFIDILLSLMHQSMDPNDEEQKHVIDRTNIKAIILDMIGGALDSSSATIEWTMSELLRHPNVMKKLQNELENVVGVNSNVKENDFENLPYLNMVIKETLRLYPAGPLLGPRECLQDVTIDGYNIKKNSRIIINAWALGRDPNVWTNNCDMFYPERFVNSNVDLRGHDFELIPFGSGRRGCPGIQLALNMVRLVVAQLVHCFDWELPFGMSPNDLDMTEKFGLSMPRYNDLLAVPTTRGQKFDI</sequence>
<gene>
    <name evidence="12" type="ORF">TSUD_138250</name>
</gene>
<accession>A0A2Z6LTQ6</accession>
<dbReference type="InterPro" id="IPR036396">
    <property type="entry name" value="Cyt_P450_sf"/>
</dbReference>
<keyword evidence="13" id="KW-1185">Reference proteome</keyword>
<keyword evidence="8 11" id="KW-0503">Monooxygenase</keyword>
<evidence type="ECO:0000256" key="8">
    <source>
        <dbReference type="ARBA" id="ARBA00023033"/>
    </source>
</evidence>
<dbReference type="InterPro" id="IPR001128">
    <property type="entry name" value="Cyt_P450"/>
</dbReference>
<dbReference type="AlphaFoldDB" id="A0A2Z6LTQ6"/>
<evidence type="ECO:0000256" key="5">
    <source>
        <dbReference type="ARBA" id="ARBA00022723"/>
    </source>
</evidence>
<comment type="similarity">
    <text evidence="3 11">Belongs to the cytochrome P450 family.</text>
</comment>
<dbReference type="SUPFAM" id="SSF48264">
    <property type="entry name" value="Cytochrome P450"/>
    <property type="match status" value="1"/>
</dbReference>
<evidence type="ECO:0000256" key="7">
    <source>
        <dbReference type="ARBA" id="ARBA00023004"/>
    </source>
</evidence>
<dbReference type="PRINTS" id="PR00463">
    <property type="entry name" value="EP450I"/>
</dbReference>
<dbReference type="InterPro" id="IPR017972">
    <property type="entry name" value="Cyt_P450_CS"/>
</dbReference>
<keyword evidence="9" id="KW-0472">Membrane</keyword>
<dbReference type="Proteomes" id="UP000242715">
    <property type="component" value="Unassembled WGS sequence"/>
</dbReference>
<dbReference type="FunFam" id="1.10.630.10:FF:000011">
    <property type="entry name" value="Cytochrome P450 83B1"/>
    <property type="match status" value="1"/>
</dbReference>
<evidence type="ECO:0000256" key="9">
    <source>
        <dbReference type="ARBA" id="ARBA00023136"/>
    </source>
</evidence>
<dbReference type="GO" id="GO:0004497">
    <property type="term" value="F:monooxygenase activity"/>
    <property type="evidence" value="ECO:0007669"/>
    <property type="project" value="UniProtKB-KW"/>
</dbReference>
<evidence type="ECO:0000256" key="1">
    <source>
        <dbReference type="ARBA" id="ARBA00001971"/>
    </source>
</evidence>
<dbReference type="OrthoDB" id="2789670at2759"/>
<evidence type="ECO:0000256" key="3">
    <source>
        <dbReference type="ARBA" id="ARBA00010617"/>
    </source>
</evidence>
<dbReference type="GO" id="GO:0016705">
    <property type="term" value="F:oxidoreductase activity, acting on paired donors, with incorporation or reduction of molecular oxygen"/>
    <property type="evidence" value="ECO:0007669"/>
    <property type="project" value="InterPro"/>
</dbReference>
<dbReference type="Pfam" id="PF00067">
    <property type="entry name" value="p450"/>
    <property type="match status" value="1"/>
</dbReference>
<dbReference type="PANTHER" id="PTHR47943">
    <property type="entry name" value="CYTOCHROME P450 93A3-LIKE"/>
    <property type="match status" value="1"/>
</dbReference>
<dbReference type="CDD" id="cd11072">
    <property type="entry name" value="CYP71-like"/>
    <property type="match status" value="1"/>
</dbReference>
<feature type="binding site" description="axial binding residue" evidence="10">
    <location>
        <position position="376"/>
    </location>
    <ligand>
        <name>heme</name>
        <dbReference type="ChEBI" id="CHEBI:30413"/>
    </ligand>
    <ligandPart>
        <name>Fe</name>
        <dbReference type="ChEBI" id="CHEBI:18248"/>
    </ligandPart>
</feature>
<evidence type="ECO:0000313" key="12">
    <source>
        <dbReference type="EMBL" id="GAU22701.1"/>
    </source>
</evidence>
<evidence type="ECO:0000313" key="13">
    <source>
        <dbReference type="Proteomes" id="UP000242715"/>
    </source>
</evidence>
<evidence type="ECO:0000256" key="4">
    <source>
        <dbReference type="ARBA" id="ARBA00022617"/>
    </source>
</evidence>
<dbReference type="PRINTS" id="PR00385">
    <property type="entry name" value="P450"/>
</dbReference>
<dbReference type="PANTHER" id="PTHR47943:SF9">
    <property type="entry name" value="CYTOCHROME P450"/>
    <property type="match status" value="1"/>
</dbReference>
<dbReference type="GO" id="GO:0005506">
    <property type="term" value="F:iron ion binding"/>
    <property type="evidence" value="ECO:0007669"/>
    <property type="project" value="InterPro"/>
</dbReference>
<dbReference type="EMBL" id="DF973252">
    <property type="protein sequence ID" value="GAU22701.1"/>
    <property type="molecule type" value="Genomic_DNA"/>
</dbReference>
<keyword evidence="6 11" id="KW-0560">Oxidoreductase</keyword>
<reference evidence="13" key="1">
    <citation type="journal article" date="2017" name="Front. Plant Sci.">
        <title>Climate Clever Clovers: New Paradigm to Reduce the Environmental Footprint of Ruminants by Breeding Low Methanogenic Forages Utilizing Haplotype Variation.</title>
        <authorList>
            <person name="Kaur P."/>
            <person name="Appels R."/>
            <person name="Bayer P.E."/>
            <person name="Keeble-Gagnere G."/>
            <person name="Wang J."/>
            <person name="Hirakawa H."/>
            <person name="Shirasawa K."/>
            <person name="Vercoe P."/>
            <person name="Stefanova K."/>
            <person name="Durmic Z."/>
            <person name="Nichols P."/>
            <person name="Revell C."/>
            <person name="Isobe S.N."/>
            <person name="Edwards D."/>
            <person name="Erskine W."/>
        </authorList>
    </citation>
    <scope>NUCLEOTIDE SEQUENCE [LARGE SCALE GENOMIC DNA]</scope>
    <source>
        <strain evidence="13">cv. Daliak</strain>
    </source>
</reference>
<dbReference type="GO" id="GO:0016020">
    <property type="term" value="C:membrane"/>
    <property type="evidence" value="ECO:0007669"/>
    <property type="project" value="UniProtKB-SubCell"/>
</dbReference>
<protein>
    <recommendedName>
        <fullName evidence="14">Cytochrome P450</fullName>
    </recommendedName>
</protein>
<evidence type="ECO:0000256" key="2">
    <source>
        <dbReference type="ARBA" id="ARBA00004370"/>
    </source>
</evidence>
<evidence type="ECO:0000256" key="11">
    <source>
        <dbReference type="RuleBase" id="RU000461"/>
    </source>
</evidence>
<dbReference type="Gene3D" id="1.10.630.10">
    <property type="entry name" value="Cytochrome P450"/>
    <property type="match status" value="1"/>
</dbReference>
<dbReference type="InterPro" id="IPR002401">
    <property type="entry name" value="Cyt_P450_E_grp-I"/>
</dbReference>
<comment type="subcellular location">
    <subcellularLocation>
        <location evidence="2">Membrane</location>
    </subcellularLocation>
</comment>
<dbReference type="GO" id="GO:0020037">
    <property type="term" value="F:heme binding"/>
    <property type="evidence" value="ECO:0007669"/>
    <property type="project" value="InterPro"/>
</dbReference>
<evidence type="ECO:0000256" key="6">
    <source>
        <dbReference type="ARBA" id="ARBA00023002"/>
    </source>
</evidence>
<dbReference type="PROSITE" id="PS00086">
    <property type="entry name" value="CYTOCHROME_P450"/>
    <property type="match status" value="1"/>
</dbReference>
<name>A0A2Z6LTQ6_TRISU</name>
<keyword evidence="4 10" id="KW-0349">Heme</keyword>
<keyword evidence="5 10" id="KW-0479">Metal-binding</keyword>
<keyword evidence="7 10" id="KW-0408">Iron</keyword>
<evidence type="ECO:0008006" key="14">
    <source>
        <dbReference type="Google" id="ProtNLM"/>
    </source>
</evidence>
<proteinExistence type="inferred from homology"/>
<evidence type="ECO:0000256" key="10">
    <source>
        <dbReference type="PIRSR" id="PIRSR602401-1"/>
    </source>
</evidence>